<dbReference type="Pfam" id="PF17913">
    <property type="entry name" value="FHA_2"/>
    <property type="match status" value="1"/>
</dbReference>
<dbReference type="Gene3D" id="2.60.200.20">
    <property type="match status" value="1"/>
</dbReference>
<dbReference type="EMBL" id="PGOL01001404">
    <property type="protein sequence ID" value="PKI58339.1"/>
    <property type="molecule type" value="Genomic_DNA"/>
</dbReference>
<evidence type="ECO:0000256" key="2">
    <source>
        <dbReference type="ARBA" id="ARBA00022801"/>
    </source>
</evidence>
<comment type="subcellular location">
    <subcellularLocation>
        <location evidence="1">Nucleus</location>
    </subcellularLocation>
</comment>
<dbReference type="CDD" id="cd22671">
    <property type="entry name" value="FHA_APTX-like"/>
    <property type="match status" value="1"/>
</dbReference>
<evidence type="ECO:0000313" key="4">
    <source>
        <dbReference type="EMBL" id="PKI58339.1"/>
    </source>
</evidence>
<proteinExistence type="predicted"/>
<reference evidence="4 5" key="1">
    <citation type="submission" date="2017-11" db="EMBL/GenBank/DDBJ databases">
        <title>De-novo sequencing of pomegranate (Punica granatum L.) genome.</title>
        <authorList>
            <person name="Akparov Z."/>
            <person name="Amiraslanov A."/>
            <person name="Hajiyeva S."/>
            <person name="Abbasov M."/>
            <person name="Kaur K."/>
            <person name="Hamwieh A."/>
            <person name="Solovyev V."/>
            <person name="Salamov A."/>
            <person name="Braich B."/>
            <person name="Kosarev P."/>
            <person name="Mahmoud A."/>
            <person name="Hajiyev E."/>
            <person name="Babayeva S."/>
            <person name="Izzatullayeva V."/>
            <person name="Mammadov A."/>
            <person name="Mammadov A."/>
            <person name="Sharifova S."/>
            <person name="Ojaghi J."/>
            <person name="Eynullazada K."/>
            <person name="Bayramov B."/>
            <person name="Abdulazimova A."/>
            <person name="Shahmuradov I."/>
        </authorList>
    </citation>
    <scope>NUCLEOTIDE SEQUENCE [LARGE SCALE GENOMIC DNA]</scope>
    <source>
        <strain evidence="5">cv. AG2017</strain>
        <tissue evidence="4">Leaf</tissue>
    </source>
</reference>
<evidence type="ECO:0000313" key="5">
    <source>
        <dbReference type="Proteomes" id="UP000233551"/>
    </source>
</evidence>
<dbReference type="GO" id="GO:0005634">
    <property type="term" value="C:nucleus"/>
    <property type="evidence" value="ECO:0007669"/>
    <property type="project" value="UniProtKB-SubCell"/>
</dbReference>
<dbReference type="OrthoDB" id="688570at2759"/>
<organism evidence="4 5">
    <name type="scientific">Punica granatum</name>
    <name type="common">Pomegranate</name>
    <dbReference type="NCBI Taxonomy" id="22663"/>
    <lineage>
        <taxon>Eukaryota</taxon>
        <taxon>Viridiplantae</taxon>
        <taxon>Streptophyta</taxon>
        <taxon>Embryophyta</taxon>
        <taxon>Tracheophyta</taxon>
        <taxon>Spermatophyta</taxon>
        <taxon>Magnoliopsida</taxon>
        <taxon>eudicotyledons</taxon>
        <taxon>Gunneridae</taxon>
        <taxon>Pentapetalae</taxon>
        <taxon>rosids</taxon>
        <taxon>malvids</taxon>
        <taxon>Myrtales</taxon>
        <taxon>Lythraceae</taxon>
        <taxon>Punica</taxon>
    </lineage>
</organism>
<dbReference type="AlphaFoldDB" id="A0A2I0JPW0"/>
<evidence type="ECO:0000256" key="3">
    <source>
        <dbReference type="ARBA" id="ARBA00023242"/>
    </source>
</evidence>
<protein>
    <submittedName>
        <fullName evidence="4">Uncharacterized protein</fullName>
    </submittedName>
</protein>
<dbReference type="PANTHER" id="PTHR37733:SF1">
    <property type="entry name" value="SMAD_FHA DOMAIN-CONTAINING PROTEIN"/>
    <property type="match status" value="1"/>
</dbReference>
<dbReference type="InterPro" id="IPR041388">
    <property type="entry name" value="FHA_2"/>
</dbReference>
<accession>A0A2I0JPW0</accession>
<keyword evidence="3" id="KW-0539">Nucleus</keyword>
<name>A0A2I0JPW0_PUNGR</name>
<comment type="caution">
    <text evidence="4">The sequence shown here is derived from an EMBL/GenBank/DDBJ whole genome shotgun (WGS) entry which is preliminary data.</text>
</comment>
<sequence length="342" mass="39206">MQKWRESPKTTCRFDESVGAISVHLQVDCSQNQFFPPKFRMEIEGEDGSRIEIRSNTEAVLGRGSGFRTADRTVSRRQVLLRADEAETQPLRVSFEVLGKNPVWVRSGGGGEVRAYRRSEKGEVAAGDWLCVSGKQPVWFAVKGIDGGRDSGSESQVEAESARVPETDVDPVKEFCFLVIGHEFDQYPKQMRRDVKDWNWFLEEPSKDSSEDEDEDEYDKKSKPRKRKKRKEVRGHNEDEDWTSESEEEGEDLMGPVKVQKQKYFTRSKDHKRTKGCDDKSLHKKRASGSRDEGDAEDDEEEEDDETLGGFIVNDDNVVPEEDDESDEGEEEEEFIEDDEED</sequence>
<dbReference type="GeneID" id="116210221"/>
<keyword evidence="2" id="KW-0378">Hydrolase</keyword>
<dbReference type="SUPFAM" id="SSF49879">
    <property type="entry name" value="SMAD/FHA domain"/>
    <property type="match status" value="1"/>
</dbReference>
<dbReference type="STRING" id="22663.A0A2I0JPW0"/>
<gene>
    <name evidence="4" type="ORF">CRG98_021277</name>
</gene>
<dbReference type="GO" id="GO:0016787">
    <property type="term" value="F:hydrolase activity"/>
    <property type="evidence" value="ECO:0007669"/>
    <property type="project" value="UniProtKB-KW"/>
</dbReference>
<dbReference type="InterPro" id="IPR008984">
    <property type="entry name" value="SMAD_FHA_dom_sf"/>
</dbReference>
<evidence type="ECO:0000256" key="1">
    <source>
        <dbReference type="ARBA" id="ARBA00004123"/>
    </source>
</evidence>
<keyword evidence="5" id="KW-1185">Reference proteome</keyword>
<dbReference type="PANTHER" id="PTHR37733">
    <property type="entry name" value="SMAD/FHA DOMAIN-CONTAINING PROTEIN"/>
    <property type="match status" value="1"/>
</dbReference>
<dbReference type="Proteomes" id="UP000233551">
    <property type="component" value="Unassembled WGS sequence"/>
</dbReference>